<sequence>MPRESEIKIDDFITEPSEKIGKKCPNSFFVYRRVFTKELLRHNHRLEMANVSKMASIQWRNENPDIRKEYKHVAMKIGKKLKEFERGSSDTFCREFIHYNPPELHHSPEEIEKVEVL</sequence>
<gene>
    <name evidence="1" type="ORF">ACOLOM_LOCUS224</name>
</gene>
<organism evidence="1 2">
    <name type="scientific">Acaulospora colombiana</name>
    <dbReference type="NCBI Taxonomy" id="27376"/>
    <lineage>
        <taxon>Eukaryota</taxon>
        <taxon>Fungi</taxon>
        <taxon>Fungi incertae sedis</taxon>
        <taxon>Mucoromycota</taxon>
        <taxon>Glomeromycotina</taxon>
        <taxon>Glomeromycetes</taxon>
        <taxon>Diversisporales</taxon>
        <taxon>Acaulosporaceae</taxon>
        <taxon>Acaulospora</taxon>
    </lineage>
</organism>
<protein>
    <submittedName>
        <fullName evidence="1">13223_t:CDS:1</fullName>
    </submittedName>
</protein>
<keyword evidence="2" id="KW-1185">Reference proteome</keyword>
<dbReference type="EMBL" id="CAJVPT010000224">
    <property type="protein sequence ID" value="CAG8440970.1"/>
    <property type="molecule type" value="Genomic_DNA"/>
</dbReference>
<accession>A0ACA9JXD7</accession>
<evidence type="ECO:0000313" key="2">
    <source>
        <dbReference type="Proteomes" id="UP000789525"/>
    </source>
</evidence>
<reference evidence="1" key="1">
    <citation type="submission" date="2021-06" db="EMBL/GenBank/DDBJ databases">
        <authorList>
            <person name="Kallberg Y."/>
            <person name="Tangrot J."/>
            <person name="Rosling A."/>
        </authorList>
    </citation>
    <scope>NUCLEOTIDE SEQUENCE</scope>
    <source>
        <strain evidence="1">CL356</strain>
    </source>
</reference>
<dbReference type="Proteomes" id="UP000789525">
    <property type="component" value="Unassembled WGS sequence"/>
</dbReference>
<name>A0ACA9JXD7_9GLOM</name>
<evidence type="ECO:0000313" key="1">
    <source>
        <dbReference type="EMBL" id="CAG8440970.1"/>
    </source>
</evidence>
<proteinExistence type="predicted"/>
<comment type="caution">
    <text evidence="1">The sequence shown here is derived from an EMBL/GenBank/DDBJ whole genome shotgun (WGS) entry which is preliminary data.</text>
</comment>